<gene>
    <name evidence="2" type="primary">ARFGEF1_3</name>
    <name evidence="2" type="ORF">GOODEAATRI_008795</name>
</gene>
<evidence type="ECO:0000313" key="3">
    <source>
        <dbReference type="Proteomes" id="UP001476798"/>
    </source>
</evidence>
<keyword evidence="3" id="KW-1185">Reference proteome</keyword>
<dbReference type="PANTHER" id="PTHR10663">
    <property type="entry name" value="GUANYL-NUCLEOTIDE EXCHANGE FACTOR"/>
    <property type="match status" value="1"/>
</dbReference>
<comment type="caution">
    <text evidence="2">The sequence shown here is derived from an EMBL/GenBank/DDBJ whole genome shotgun (WGS) entry which is preliminary data.</text>
</comment>
<proteinExistence type="predicted"/>
<accession>A0ABV0NSY2</accession>
<dbReference type="SUPFAM" id="SSF48371">
    <property type="entry name" value="ARM repeat"/>
    <property type="match status" value="1"/>
</dbReference>
<dbReference type="InterPro" id="IPR015403">
    <property type="entry name" value="Mon2/Sec7/BIG1-like_HDS"/>
</dbReference>
<sequence length="320" mass="36276">MKCISQLELAQLIGTGVKARYISGTVRGKEGFITSTKEQSNDEYLGLVGGTVDRKQIASIQVSIGETSSQSVVVAVDSLQKIVEISYYNMGRIRLQWSRIWEVIGDHFNKVGCNPNEDVAIFAVDSLRQLSMKFLEKGELANFRFQKDFLRPFEHIMKKNRSPTIRDMVVRCIAQMVNSQAANIRSGWKNIFSVFHLAASDQDESIVELAFQTTGHIVSESHIFISEPIIQLAEMANQDAVKCLSEFACNASFPDTSMEAIRLIRHCAKYVSERPQAFKDYTSDDMNVAPEDRVWVRGWFPILFELSCIINRCKLDVRTR</sequence>
<evidence type="ECO:0000259" key="1">
    <source>
        <dbReference type="Pfam" id="PF09324"/>
    </source>
</evidence>
<dbReference type="InterPro" id="IPR016024">
    <property type="entry name" value="ARM-type_fold"/>
</dbReference>
<organism evidence="2 3">
    <name type="scientific">Goodea atripinnis</name>
    <dbReference type="NCBI Taxonomy" id="208336"/>
    <lineage>
        <taxon>Eukaryota</taxon>
        <taxon>Metazoa</taxon>
        <taxon>Chordata</taxon>
        <taxon>Craniata</taxon>
        <taxon>Vertebrata</taxon>
        <taxon>Euteleostomi</taxon>
        <taxon>Actinopterygii</taxon>
        <taxon>Neopterygii</taxon>
        <taxon>Teleostei</taxon>
        <taxon>Neoteleostei</taxon>
        <taxon>Acanthomorphata</taxon>
        <taxon>Ovalentaria</taxon>
        <taxon>Atherinomorphae</taxon>
        <taxon>Cyprinodontiformes</taxon>
        <taxon>Goodeidae</taxon>
        <taxon>Goodea</taxon>
    </lineage>
</organism>
<dbReference type="EMBL" id="JAHRIO010050450">
    <property type="protein sequence ID" value="MEQ2174520.1"/>
    <property type="molecule type" value="Genomic_DNA"/>
</dbReference>
<dbReference type="Gene3D" id="1.25.10.10">
    <property type="entry name" value="Leucine-rich Repeat Variant"/>
    <property type="match status" value="1"/>
</dbReference>
<dbReference type="InterPro" id="IPR011989">
    <property type="entry name" value="ARM-like"/>
</dbReference>
<dbReference type="PANTHER" id="PTHR10663:SF375">
    <property type="entry name" value="LD29171P"/>
    <property type="match status" value="1"/>
</dbReference>
<protein>
    <submittedName>
        <fullName evidence="2">Brefeldin A-inhibited guanine nucleotide-exchange protein 1</fullName>
    </submittedName>
</protein>
<feature type="domain" description="Mon2/Sec7/BIG1-like HDS" evidence="1">
    <location>
        <begin position="133"/>
        <end position="214"/>
    </location>
</feature>
<dbReference type="Proteomes" id="UP001476798">
    <property type="component" value="Unassembled WGS sequence"/>
</dbReference>
<name>A0ABV0NSY2_9TELE</name>
<evidence type="ECO:0000313" key="2">
    <source>
        <dbReference type="EMBL" id="MEQ2174520.1"/>
    </source>
</evidence>
<dbReference type="Pfam" id="PF09324">
    <property type="entry name" value="Sec7-like_HDS"/>
    <property type="match status" value="1"/>
</dbReference>
<reference evidence="2 3" key="1">
    <citation type="submission" date="2021-06" db="EMBL/GenBank/DDBJ databases">
        <authorList>
            <person name="Palmer J.M."/>
        </authorList>
    </citation>
    <scope>NUCLEOTIDE SEQUENCE [LARGE SCALE GENOMIC DNA]</scope>
    <source>
        <strain evidence="2 3">GA_2019</strain>
        <tissue evidence="2">Muscle</tissue>
    </source>
</reference>